<dbReference type="AlphaFoldDB" id="A0A383DHE7"/>
<gene>
    <name evidence="2" type="ORF">METZ01_LOCUS496705</name>
</gene>
<dbReference type="SUPFAM" id="SSF51604">
    <property type="entry name" value="Enolase C-terminal domain-like"/>
    <property type="match status" value="1"/>
</dbReference>
<feature type="non-terminal residue" evidence="2">
    <location>
        <position position="1"/>
    </location>
</feature>
<proteinExistence type="predicted"/>
<dbReference type="InterPro" id="IPR029065">
    <property type="entry name" value="Enolase_C-like"/>
</dbReference>
<feature type="domain" description="Enolase C-terminal" evidence="1">
    <location>
        <begin position="4"/>
        <end position="64"/>
    </location>
</feature>
<name>A0A383DHE7_9ZZZZ</name>
<accession>A0A383DHE7</accession>
<protein>
    <recommendedName>
        <fullName evidence="1">Enolase C-terminal domain-containing protein</fullName>
    </recommendedName>
</protein>
<dbReference type="InterPro" id="IPR036849">
    <property type="entry name" value="Enolase-like_C_sf"/>
</dbReference>
<evidence type="ECO:0000313" key="2">
    <source>
        <dbReference type="EMBL" id="SVE43851.1"/>
    </source>
</evidence>
<sequence length="71" mass="7682">GPFGPVAIAAGVQTMLAHPGFLILEYAWGEVLWRHELITPPETIRESRIVPSGLPGLGVALDREMVAKLVH</sequence>
<dbReference type="Pfam" id="PF13378">
    <property type="entry name" value="MR_MLE_C"/>
    <property type="match status" value="1"/>
</dbReference>
<organism evidence="2">
    <name type="scientific">marine metagenome</name>
    <dbReference type="NCBI Taxonomy" id="408172"/>
    <lineage>
        <taxon>unclassified sequences</taxon>
        <taxon>metagenomes</taxon>
        <taxon>ecological metagenomes</taxon>
    </lineage>
</organism>
<dbReference type="EMBL" id="UINC01217308">
    <property type="protein sequence ID" value="SVE43851.1"/>
    <property type="molecule type" value="Genomic_DNA"/>
</dbReference>
<dbReference type="Gene3D" id="3.20.20.120">
    <property type="entry name" value="Enolase-like C-terminal domain"/>
    <property type="match status" value="1"/>
</dbReference>
<reference evidence="2" key="1">
    <citation type="submission" date="2018-05" db="EMBL/GenBank/DDBJ databases">
        <authorList>
            <person name="Lanie J.A."/>
            <person name="Ng W.-L."/>
            <person name="Kazmierczak K.M."/>
            <person name="Andrzejewski T.M."/>
            <person name="Davidsen T.M."/>
            <person name="Wayne K.J."/>
            <person name="Tettelin H."/>
            <person name="Glass J.I."/>
            <person name="Rusch D."/>
            <person name="Podicherti R."/>
            <person name="Tsui H.-C.T."/>
            <person name="Winkler M.E."/>
        </authorList>
    </citation>
    <scope>NUCLEOTIDE SEQUENCE</scope>
</reference>
<evidence type="ECO:0000259" key="1">
    <source>
        <dbReference type="Pfam" id="PF13378"/>
    </source>
</evidence>